<name>A0A317XW08_9BASI</name>
<sequence length="490" mass="53725">MAASVQLQHASHAPGNPDQLVRQQEPLNTEPYTDRLDQSFITPTNLVFHRNHDSVVDKKAPSSALAATWKLSFSVDASVQDAKLCSLSAHSWNIESIQKDYGHHEVVATLECAGNRRAEFSSATSESRSNLKSKPPPEGIQWGNAVIANVIWGGASMREILLSAGVPDPYSHHAASELAQLSPSDGAIQRDAAGWSQPLHLHLLSVQESSESDDPTRIELFGASIPLATAMHPNQSCLVAYRHNREPLLQCHGAPLRAVVPGHAGARWIKWLAGLKVSAHVNASPPMRQDYKLLVPPSSKSNQPSSDSAMTDEEWINKASHDPAFRQAKLDEAKPLQRLESNSSITQPWRSGTELSTKDSHITVKGYAVGQDGWPVDHVYVALVSDPGSEIISEDLLDSLPEDTTWVEAKLQNQADDVTLEPDSRPNWSWAWTLWQVQLPVKGVDGPFALIAKCVTANGIEQERISAWNLRGFCNRSWPVVRNLSLQSAQ</sequence>
<evidence type="ECO:0000256" key="1">
    <source>
        <dbReference type="SAM" id="MobiDB-lite"/>
    </source>
</evidence>
<feature type="compositionally biased region" description="Low complexity" evidence="1">
    <location>
        <begin position="296"/>
        <end position="308"/>
    </location>
</feature>
<dbReference type="InterPro" id="IPR036374">
    <property type="entry name" value="OxRdtase_Mopterin-bd_sf"/>
</dbReference>
<dbReference type="InterPro" id="IPR005066">
    <property type="entry name" value="MoCF_OxRdtse_dimer"/>
</dbReference>
<dbReference type="GO" id="GO:0006790">
    <property type="term" value="P:sulfur compound metabolic process"/>
    <property type="evidence" value="ECO:0007669"/>
    <property type="project" value="TreeGrafter"/>
</dbReference>
<feature type="compositionally biased region" description="Polar residues" evidence="1">
    <location>
        <begin position="339"/>
        <end position="355"/>
    </location>
</feature>
<feature type="region of interest" description="Disordered" evidence="1">
    <location>
        <begin position="332"/>
        <end position="357"/>
    </location>
</feature>
<dbReference type="GO" id="GO:0005739">
    <property type="term" value="C:mitochondrion"/>
    <property type="evidence" value="ECO:0007669"/>
    <property type="project" value="TreeGrafter"/>
</dbReference>
<evidence type="ECO:0000259" key="2">
    <source>
        <dbReference type="Pfam" id="PF00174"/>
    </source>
</evidence>
<dbReference type="Gene3D" id="3.90.420.10">
    <property type="entry name" value="Oxidoreductase, molybdopterin-binding domain"/>
    <property type="match status" value="1"/>
</dbReference>
<gene>
    <name evidence="4" type="ORF">BCV70DRAFT_198924</name>
</gene>
<dbReference type="Pfam" id="PF03404">
    <property type="entry name" value="Mo-co_dimer"/>
    <property type="match status" value="1"/>
</dbReference>
<dbReference type="AlphaFoldDB" id="A0A317XW08"/>
<dbReference type="GO" id="GO:0008482">
    <property type="term" value="F:sulfite oxidase activity"/>
    <property type="evidence" value="ECO:0007669"/>
    <property type="project" value="TreeGrafter"/>
</dbReference>
<feature type="region of interest" description="Disordered" evidence="1">
    <location>
        <begin position="1"/>
        <end position="21"/>
    </location>
</feature>
<dbReference type="Proteomes" id="UP000246740">
    <property type="component" value="Unassembled WGS sequence"/>
</dbReference>
<dbReference type="InterPro" id="IPR000572">
    <property type="entry name" value="OxRdtase_Mopterin-bd_dom"/>
</dbReference>
<dbReference type="STRING" id="1882483.A0A317XW08"/>
<dbReference type="GO" id="GO:0020037">
    <property type="term" value="F:heme binding"/>
    <property type="evidence" value="ECO:0007669"/>
    <property type="project" value="TreeGrafter"/>
</dbReference>
<evidence type="ECO:0000259" key="3">
    <source>
        <dbReference type="Pfam" id="PF03404"/>
    </source>
</evidence>
<feature type="domain" description="Oxidoreductase molybdopterin-binding" evidence="2">
    <location>
        <begin position="90"/>
        <end position="282"/>
    </location>
</feature>
<feature type="region of interest" description="Disordered" evidence="1">
    <location>
        <begin position="289"/>
        <end position="311"/>
    </location>
</feature>
<protein>
    <submittedName>
        <fullName evidence="4">Molybdopterin binding oxidoreductase</fullName>
    </submittedName>
</protein>
<dbReference type="EMBL" id="KZ819190">
    <property type="protein sequence ID" value="PWZ01491.1"/>
    <property type="molecule type" value="Genomic_DNA"/>
</dbReference>
<dbReference type="InterPro" id="IPR014756">
    <property type="entry name" value="Ig_E-set"/>
</dbReference>
<dbReference type="Gene3D" id="2.60.40.650">
    <property type="match status" value="1"/>
</dbReference>
<dbReference type="PANTHER" id="PTHR19372:SF7">
    <property type="entry name" value="SULFITE OXIDASE, MITOCHONDRIAL"/>
    <property type="match status" value="1"/>
</dbReference>
<organism evidence="4 5">
    <name type="scientific">Testicularia cyperi</name>
    <dbReference type="NCBI Taxonomy" id="1882483"/>
    <lineage>
        <taxon>Eukaryota</taxon>
        <taxon>Fungi</taxon>
        <taxon>Dikarya</taxon>
        <taxon>Basidiomycota</taxon>
        <taxon>Ustilaginomycotina</taxon>
        <taxon>Ustilaginomycetes</taxon>
        <taxon>Ustilaginales</taxon>
        <taxon>Anthracoideaceae</taxon>
        <taxon>Testicularia</taxon>
    </lineage>
</organism>
<feature type="domain" description="Moybdenum cofactor oxidoreductase dimerisation" evidence="3">
    <location>
        <begin position="336"/>
        <end position="478"/>
    </location>
</feature>
<dbReference type="PANTHER" id="PTHR19372">
    <property type="entry name" value="SULFITE REDUCTASE"/>
    <property type="match status" value="1"/>
</dbReference>
<dbReference type="GO" id="GO:0043546">
    <property type="term" value="F:molybdopterin cofactor binding"/>
    <property type="evidence" value="ECO:0007669"/>
    <property type="project" value="TreeGrafter"/>
</dbReference>
<dbReference type="SUPFAM" id="SSF56524">
    <property type="entry name" value="Oxidoreductase molybdopterin-binding domain"/>
    <property type="match status" value="1"/>
</dbReference>
<dbReference type="GO" id="GO:0030151">
    <property type="term" value="F:molybdenum ion binding"/>
    <property type="evidence" value="ECO:0007669"/>
    <property type="project" value="InterPro"/>
</dbReference>
<dbReference type="InParanoid" id="A0A317XW08"/>
<dbReference type="OrthoDB" id="10051395at2759"/>
<proteinExistence type="predicted"/>
<dbReference type="SUPFAM" id="SSF81296">
    <property type="entry name" value="E set domains"/>
    <property type="match status" value="1"/>
</dbReference>
<keyword evidence="5" id="KW-1185">Reference proteome</keyword>
<evidence type="ECO:0000313" key="5">
    <source>
        <dbReference type="Proteomes" id="UP000246740"/>
    </source>
</evidence>
<evidence type="ECO:0000313" key="4">
    <source>
        <dbReference type="EMBL" id="PWZ01491.1"/>
    </source>
</evidence>
<reference evidence="4 5" key="1">
    <citation type="journal article" date="2018" name="Mol. Biol. Evol.">
        <title>Broad Genomic Sampling Reveals a Smut Pathogenic Ancestry of the Fungal Clade Ustilaginomycotina.</title>
        <authorList>
            <person name="Kijpornyongpan T."/>
            <person name="Mondo S.J."/>
            <person name="Barry K."/>
            <person name="Sandor L."/>
            <person name="Lee J."/>
            <person name="Lipzen A."/>
            <person name="Pangilinan J."/>
            <person name="LaButti K."/>
            <person name="Hainaut M."/>
            <person name="Henrissat B."/>
            <person name="Grigoriev I.V."/>
            <person name="Spatafora J.W."/>
            <person name="Aime M.C."/>
        </authorList>
    </citation>
    <scope>NUCLEOTIDE SEQUENCE [LARGE SCALE GENOMIC DNA]</scope>
    <source>
        <strain evidence="4 5">MCA 3645</strain>
    </source>
</reference>
<accession>A0A317XW08</accession>
<dbReference type="Pfam" id="PF00174">
    <property type="entry name" value="Oxidored_molyb"/>
    <property type="match status" value="1"/>
</dbReference>